<organism evidence="1 2">
    <name type="scientific">Cloeon dipterum</name>
    <dbReference type="NCBI Taxonomy" id="197152"/>
    <lineage>
        <taxon>Eukaryota</taxon>
        <taxon>Metazoa</taxon>
        <taxon>Ecdysozoa</taxon>
        <taxon>Arthropoda</taxon>
        <taxon>Hexapoda</taxon>
        <taxon>Insecta</taxon>
        <taxon>Pterygota</taxon>
        <taxon>Palaeoptera</taxon>
        <taxon>Ephemeroptera</taxon>
        <taxon>Pisciforma</taxon>
        <taxon>Baetidae</taxon>
        <taxon>Cloeon</taxon>
    </lineage>
</organism>
<evidence type="ECO:0000313" key="2">
    <source>
        <dbReference type="Proteomes" id="UP000494165"/>
    </source>
</evidence>
<comment type="caution">
    <text evidence="1">The sequence shown here is derived from an EMBL/GenBank/DDBJ whole genome shotgun (WGS) entry which is preliminary data.</text>
</comment>
<dbReference type="EMBL" id="CADEPI010000334">
    <property type="protein sequence ID" value="CAB3384041.1"/>
    <property type="molecule type" value="Genomic_DNA"/>
</dbReference>
<keyword evidence="2" id="KW-1185">Reference proteome</keyword>
<protein>
    <submittedName>
        <fullName evidence="1">Uncharacterized protein</fullName>
    </submittedName>
</protein>
<accession>A0A8S1DT94</accession>
<proteinExistence type="predicted"/>
<name>A0A8S1DT94_9INSE</name>
<evidence type="ECO:0000313" key="1">
    <source>
        <dbReference type="EMBL" id="CAB3384041.1"/>
    </source>
</evidence>
<gene>
    <name evidence="1" type="ORF">CLODIP_2_CD10293</name>
</gene>
<dbReference type="Proteomes" id="UP000494165">
    <property type="component" value="Unassembled WGS sequence"/>
</dbReference>
<dbReference type="AlphaFoldDB" id="A0A8S1DT94"/>
<sequence>MDSRLAISYGERTGILHRVLSYFKTPEVAQEEIELKRYCVYCSSKIEKYDYLLTTKETETVQRLCPRHFTIGNPDRKYLDEPQHPLNICDKCAVTFRLFLRFCHFTSGIPFNVDPNFGKCRASMETRWEVSSSHEADEEEMQL</sequence>
<reference evidence="1 2" key="1">
    <citation type="submission" date="2020-04" db="EMBL/GenBank/DDBJ databases">
        <authorList>
            <person name="Alioto T."/>
            <person name="Alioto T."/>
            <person name="Gomez Garrido J."/>
        </authorList>
    </citation>
    <scope>NUCLEOTIDE SEQUENCE [LARGE SCALE GENOMIC DNA]</scope>
</reference>